<organism evidence="1 2">
    <name type="scientific">Pedobacter jeongneungensis</name>
    <dbReference type="NCBI Taxonomy" id="947309"/>
    <lineage>
        <taxon>Bacteria</taxon>
        <taxon>Pseudomonadati</taxon>
        <taxon>Bacteroidota</taxon>
        <taxon>Sphingobacteriia</taxon>
        <taxon>Sphingobacteriales</taxon>
        <taxon>Sphingobacteriaceae</taxon>
        <taxon>Pedobacter</taxon>
    </lineage>
</organism>
<dbReference type="NCBIfam" id="TIGR04131">
    <property type="entry name" value="Bac_Flav_CTERM"/>
    <property type="match status" value="1"/>
</dbReference>
<dbReference type="InterPro" id="IPR026341">
    <property type="entry name" value="T9SS_type_B"/>
</dbReference>
<keyword evidence="2" id="KW-1185">Reference proteome</keyword>
<dbReference type="EMBL" id="BAABBY010000004">
    <property type="protein sequence ID" value="GAA4202279.1"/>
    <property type="molecule type" value="Genomic_DNA"/>
</dbReference>
<comment type="caution">
    <text evidence="1">The sequence shown here is derived from an EMBL/GenBank/DDBJ whole genome shotgun (WGS) entry which is preliminary data.</text>
</comment>
<dbReference type="SUPFAM" id="SSF49299">
    <property type="entry name" value="PKD domain"/>
    <property type="match status" value="1"/>
</dbReference>
<proteinExistence type="predicted"/>
<gene>
    <name evidence="1" type="ORF">GCM10022289_16800</name>
</gene>
<accession>A0ABP8BC22</accession>
<evidence type="ECO:0000313" key="1">
    <source>
        <dbReference type="EMBL" id="GAA4202279.1"/>
    </source>
</evidence>
<evidence type="ECO:0000313" key="2">
    <source>
        <dbReference type="Proteomes" id="UP001501772"/>
    </source>
</evidence>
<dbReference type="Proteomes" id="UP001501772">
    <property type="component" value="Unassembled WGS sequence"/>
</dbReference>
<sequence length="872" mass="98677">MAQLNLTSGEKYLENESFKQIFVSVEDHTVWALNNSGTVFYKPDTEAAFKPYLPTNGLVINEITGFNESEMYFLIKPNVIVHFKGGVKHEIKIEEPGVTRVNNISVINTKRNIDYEPANAYNPANDYLAVATNKHAYKIFRGNLTITNQFIYPNQPLVNEPDWRITNAGYKSVDFQYIYTMARCFVNDHAAVNYQAYTTYVSAIPDRAPYPSKINCTLFAHHWQFGLPAGSGWQIWYSLWGTDEGLYAYNNVSCTGLEIKKLIENEKINDLEEVYALTPVFKQNFAFAATDRGLYYTPASIFNELTSSPERLDRLKFIKFPASNNIKINSVCVDTDIKILKEANYNYWRETMCEKVLWVAKDQGISKIYLSLDQDYYQNLKYTDFIYSKTPSNGYNQDEVIFETCGNQSINVKTRVPVSLQNQLLFQWFKDDVEISEWIGKASADLKESGKYTFKVTALCENLTLTSLPIIIKNNTTPEITFNYPAEINLCSGQTYLLETKRIEDYKYQWIKNGTDIPNATQNTYNATLPGIYEVKVSNCENYYELSKQVKINQIVIPTVQLTTAKTAYCIGETTEIKVDNPNNYLVKWYRNGLELPEFKNQNIISIALTGAYTASLTNDNGCANTSVATNISFNAIPDVTISRSSDKILCSGEEVILTAVTNQAGTDFFWSTGETTKTIKINKSGIYSVSFTSTSGCKRESETVEVNVNEPLLLFQPEQLRICVIAKEKVTLEAPAGFAFYIWEGQKTSSPFYQVNKPGYYSLTVEDIYGCTKSVNYSVIQYCKDILIPTAFSPNDDNVNDLWQVSGLESDPQSSIQIFNQYGNIIHTTTGKAPFWDGKVKGNPANVGVYYYLIKSKNTSQALTGTITLIR</sequence>
<dbReference type="Pfam" id="PF13585">
    <property type="entry name" value="CHU_C"/>
    <property type="match status" value="1"/>
</dbReference>
<evidence type="ECO:0008006" key="3">
    <source>
        <dbReference type="Google" id="ProtNLM"/>
    </source>
</evidence>
<dbReference type="InterPro" id="IPR035986">
    <property type="entry name" value="PKD_dom_sf"/>
</dbReference>
<protein>
    <recommendedName>
        <fullName evidence="3">Gliding motility-associated C-terminal domain-containing protein</fullName>
    </recommendedName>
</protein>
<reference evidence="2" key="1">
    <citation type="journal article" date="2019" name="Int. J. Syst. Evol. Microbiol.">
        <title>The Global Catalogue of Microorganisms (GCM) 10K type strain sequencing project: providing services to taxonomists for standard genome sequencing and annotation.</title>
        <authorList>
            <consortium name="The Broad Institute Genomics Platform"/>
            <consortium name="The Broad Institute Genome Sequencing Center for Infectious Disease"/>
            <person name="Wu L."/>
            <person name="Ma J."/>
        </authorList>
    </citation>
    <scope>NUCLEOTIDE SEQUENCE [LARGE SCALE GENOMIC DNA]</scope>
    <source>
        <strain evidence="2">JCM 17626</strain>
    </source>
</reference>
<name>A0ABP8BC22_9SPHI</name>